<feature type="signal peptide" evidence="2">
    <location>
        <begin position="1"/>
        <end position="22"/>
    </location>
</feature>
<feature type="region of interest" description="Disordered" evidence="1">
    <location>
        <begin position="92"/>
        <end position="125"/>
    </location>
</feature>
<evidence type="ECO:0000313" key="4">
    <source>
        <dbReference type="Proteomes" id="UP001233999"/>
    </source>
</evidence>
<sequence>MGVVVKLTAAVIFFTLFHSGDAIQCYVCSSNTMIHCGRSDAPNNEFLRNSRNNETDVCYEITKIDRESKRKIIQRGILPKDANDPIARMCLAIDDGSGPRTRSIVPTDKPRNSSNRNPNTLSGQAWNNLQQSKILSKRSANNPNTLLKEESEGTSFRVRAAGYNCTTCTKSRCNWDQNSVDYIDMDNFVTANIDDELNVTNDYFKASTQVYSQDNVNSATRSWVYFSLHCFFVFISLRLI</sequence>
<proteinExistence type="predicted"/>
<evidence type="ECO:0000256" key="1">
    <source>
        <dbReference type="SAM" id="MobiDB-lite"/>
    </source>
</evidence>
<organism evidence="3 4">
    <name type="scientific">Diploptera punctata</name>
    <name type="common">Pacific beetle cockroach</name>
    <dbReference type="NCBI Taxonomy" id="6984"/>
    <lineage>
        <taxon>Eukaryota</taxon>
        <taxon>Metazoa</taxon>
        <taxon>Ecdysozoa</taxon>
        <taxon>Arthropoda</taxon>
        <taxon>Hexapoda</taxon>
        <taxon>Insecta</taxon>
        <taxon>Pterygota</taxon>
        <taxon>Neoptera</taxon>
        <taxon>Polyneoptera</taxon>
        <taxon>Dictyoptera</taxon>
        <taxon>Blattodea</taxon>
        <taxon>Blaberoidea</taxon>
        <taxon>Blaberidae</taxon>
        <taxon>Diplopterinae</taxon>
        <taxon>Diploptera</taxon>
    </lineage>
</organism>
<gene>
    <name evidence="3" type="ORF">L9F63_005761</name>
</gene>
<keyword evidence="4" id="KW-1185">Reference proteome</keyword>
<evidence type="ECO:0000313" key="3">
    <source>
        <dbReference type="EMBL" id="KAJ9577681.1"/>
    </source>
</evidence>
<name>A0AAD7ZCA5_DIPPU</name>
<keyword evidence="2" id="KW-0732">Signal</keyword>
<reference evidence="3" key="1">
    <citation type="journal article" date="2023" name="IScience">
        <title>Live-bearing cockroach genome reveals convergent evolutionary mechanisms linked to viviparity in insects and beyond.</title>
        <authorList>
            <person name="Fouks B."/>
            <person name="Harrison M.C."/>
            <person name="Mikhailova A.A."/>
            <person name="Marchal E."/>
            <person name="English S."/>
            <person name="Carruthers M."/>
            <person name="Jennings E.C."/>
            <person name="Chiamaka E.L."/>
            <person name="Frigard R.A."/>
            <person name="Pippel M."/>
            <person name="Attardo G.M."/>
            <person name="Benoit J.B."/>
            <person name="Bornberg-Bauer E."/>
            <person name="Tobe S.S."/>
        </authorList>
    </citation>
    <scope>NUCLEOTIDE SEQUENCE</scope>
    <source>
        <strain evidence="3">Stay&amp;Tobe</strain>
    </source>
</reference>
<dbReference type="AlphaFoldDB" id="A0AAD7ZCA5"/>
<protein>
    <recommendedName>
        <fullName evidence="5">Protein sleepless</fullName>
    </recommendedName>
</protein>
<reference evidence="3" key="2">
    <citation type="submission" date="2023-05" db="EMBL/GenBank/DDBJ databases">
        <authorList>
            <person name="Fouks B."/>
        </authorList>
    </citation>
    <scope>NUCLEOTIDE SEQUENCE</scope>
    <source>
        <strain evidence="3">Stay&amp;Tobe</strain>
        <tissue evidence="3">Testes</tissue>
    </source>
</reference>
<dbReference type="Proteomes" id="UP001233999">
    <property type="component" value="Unassembled WGS sequence"/>
</dbReference>
<feature type="compositionally biased region" description="Polar residues" evidence="1">
    <location>
        <begin position="112"/>
        <end position="125"/>
    </location>
</feature>
<feature type="chain" id="PRO_5042003078" description="Protein sleepless" evidence="2">
    <location>
        <begin position="23"/>
        <end position="240"/>
    </location>
</feature>
<accession>A0AAD7ZCA5</accession>
<evidence type="ECO:0008006" key="5">
    <source>
        <dbReference type="Google" id="ProtNLM"/>
    </source>
</evidence>
<evidence type="ECO:0000256" key="2">
    <source>
        <dbReference type="SAM" id="SignalP"/>
    </source>
</evidence>
<comment type="caution">
    <text evidence="3">The sequence shown here is derived from an EMBL/GenBank/DDBJ whole genome shotgun (WGS) entry which is preliminary data.</text>
</comment>
<dbReference type="EMBL" id="JASPKZ010009350">
    <property type="protein sequence ID" value="KAJ9577681.1"/>
    <property type="molecule type" value="Genomic_DNA"/>
</dbReference>